<comment type="catalytic activity">
    <reaction evidence="2 8">
        <text>Release of an N-terminal amino acid, preferentially leucine, but not glutamic or aspartic acids.</text>
        <dbReference type="EC" id="3.4.11.10"/>
    </reaction>
</comment>
<organism evidence="10 11">
    <name type="scientific">Mycoplasmopsis cynos (strain C142)</name>
    <name type="common">Mycoplasma cynos</name>
    <dbReference type="NCBI Taxonomy" id="1246955"/>
    <lineage>
        <taxon>Bacteria</taxon>
        <taxon>Bacillati</taxon>
        <taxon>Mycoplasmatota</taxon>
        <taxon>Mycoplasmoidales</taxon>
        <taxon>Metamycoplasmataceae</taxon>
        <taxon>Mycoplasmopsis</taxon>
    </lineage>
</organism>
<dbReference type="EC" id="3.4.11.10" evidence="8"/>
<evidence type="ECO:0000313" key="11">
    <source>
        <dbReference type="Proteomes" id="UP000010466"/>
    </source>
</evidence>
<gene>
    <name evidence="10" type="primary">MCYN0820</name>
    <name evidence="8" type="synonym">pepA</name>
    <name evidence="10" type="ordered locus">MCYN_0820</name>
</gene>
<dbReference type="EC" id="3.4.11.1" evidence="8"/>
<evidence type="ECO:0000256" key="6">
    <source>
        <dbReference type="ARBA" id="ARBA00022801"/>
    </source>
</evidence>
<dbReference type="PATRIC" id="fig|1246955.3.peg.741"/>
<evidence type="ECO:0000256" key="7">
    <source>
        <dbReference type="ARBA" id="ARBA00049972"/>
    </source>
</evidence>
<keyword evidence="6 8" id="KW-0378">Hydrolase</keyword>
<comment type="subcellular location">
    <subcellularLocation>
        <location evidence="8">Cytoplasm</location>
    </subcellularLocation>
</comment>
<dbReference type="STRING" id="1246955.MCYN_0820"/>
<reference evidence="11" key="1">
    <citation type="journal article" date="2013" name="Genome Announc.">
        <title>Complete genome sequence of Mycoplasma cynos strain C142.</title>
        <authorList>
            <person name="Walker C.A."/>
            <person name="Mannering S.A."/>
            <person name="Shields S."/>
            <person name="Blake D.P."/>
            <person name="Brownlie J."/>
        </authorList>
    </citation>
    <scope>NUCLEOTIDE SEQUENCE [LARGE SCALE GENOMIC DNA]</scope>
    <source>
        <strain evidence="11">C142</strain>
    </source>
</reference>
<dbReference type="GO" id="GO:0005737">
    <property type="term" value="C:cytoplasm"/>
    <property type="evidence" value="ECO:0007669"/>
    <property type="project" value="UniProtKB-SubCell"/>
</dbReference>
<evidence type="ECO:0000256" key="4">
    <source>
        <dbReference type="ARBA" id="ARBA00022438"/>
    </source>
</evidence>
<dbReference type="EMBL" id="HF559394">
    <property type="protein sequence ID" value="CCP24552.1"/>
    <property type="molecule type" value="Genomic_DNA"/>
</dbReference>
<comment type="similarity">
    <text evidence="3 8">Belongs to the peptidase M17 family.</text>
</comment>
<dbReference type="GO" id="GO:0006508">
    <property type="term" value="P:proteolysis"/>
    <property type="evidence" value="ECO:0007669"/>
    <property type="project" value="UniProtKB-KW"/>
</dbReference>
<comment type="catalytic activity">
    <reaction evidence="1 8">
        <text>Release of an N-terminal amino acid, Xaa-|-Yaa-, in which Xaa is preferably Leu, but may be other amino acids including Pro although not Arg or Lys, and Yaa may be Pro. Amino acid amides and methyl esters are also readily hydrolyzed, but rates on arylamides are exceedingly low.</text>
        <dbReference type="EC" id="3.4.11.1"/>
    </reaction>
</comment>
<dbReference type="Pfam" id="PF00883">
    <property type="entry name" value="Peptidase_M17"/>
    <property type="match status" value="1"/>
</dbReference>
<dbReference type="KEGG" id="mcy:MCYN_0820"/>
<feature type="domain" description="Cytosol aminopeptidase" evidence="9">
    <location>
        <begin position="316"/>
        <end position="323"/>
    </location>
</feature>
<keyword evidence="8" id="KW-0963">Cytoplasm</keyword>
<name>L0RWS1_MYCC1</name>
<keyword evidence="5 8" id="KW-0645">Protease</keyword>
<dbReference type="HAMAP" id="MF_00181">
    <property type="entry name" value="Cytosol_peptidase_M17"/>
    <property type="match status" value="1"/>
</dbReference>
<dbReference type="PROSITE" id="PS00631">
    <property type="entry name" value="CYTOSOL_AP"/>
    <property type="match status" value="1"/>
</dbReference>
<feature type="binding site" evidence="8">
    <location>
        <position position="241"/>
    </location>
    <ligand>
        <name>Mn(2+)</name>
        <dbReference type="ChEBI" id="CHEBI:29035"/>
        <label>2</label>
    </ligand>
</feature>
<evidence type="ECO:0000256" key="3">
    <source>
        <dbReference type="ARBA" id="ARBA00009528"/>
    </source>
</evidence>
<dbReference type="RefSeq" id="WP_015287673.1">
    <property type="nucleotide sequence ID" value="NC_019949.1"/>
</dbReference>
<feature type="binding site" evidence="8">
    <location>
        <position position="259"/>
    </location>
    <ligand>
        <name>Mn(2+)</name>
        <dbReference type="ChEBI" id="CHEBI:29035"/>
        <label>2</label>
    </ligand>
</feature>
<keyword evidence="4 8" id="KW-0031">Aminopeptidase</keyword>
<feature type="binding site" evidence="8">
    <location>
        <position position="320"/>
    </location>
    <ligand>
        <name>Mn(2+)</name>
        <dbReference type="ChEBI" id="CHEBI:29035"/>
        <label>1</label>
    </ligand>
</feature>
<dbReference type="InterPro" id="IPR023042">
    <property type="entry name" value="Peptidase_M17_leu_NH2_pept"/>
</dbReference>
<dbReference type="InterPro" id="IPR011356">
    <property type="entry name" value="Leucine_aapep/pepB"/>
</dbReference>
<dbReference type="InterPro" id="IPR000819">
    <property type="entry name" value="Peptidase_M17_C"/>
</dbReference>
<feature type="active site" evidence="8">
    <location>
        <position position="248"/>
    </location>
</feature>
<sequence length="465" mass="51730">MIRKEMMKLNKVENARNNSMLLKAIFKKQELPKNLIEKNNVVTEYFDTNQAFVFLGDEDKFTYESLFNFAKGFFTNQARDYQIDLDSFIKKDLTIDQVVSAFINAYNYVNADIYNAKTSKKADKFNISLYTIKRENEYFEALNKSNILSDCVNFARDLQITPPNILNSEKLADDVVNDLKQYLNLKITVLNKKEIQEHKMGLLLSVNRGSVYEPRVVVIEYNGNPDSDEKSVYVGKGITFDSGGYSLKPSRSMLGMKFDMSGSVFVASAMKAIAQLKPKTNVAAIMCITDNRVNADASLPDSVWTSMNGKTVEINNTDAEGRLVMADGITYAVRNLKATRIVDVATLTGAILVALGSTYTGVWATSDKAWDDLKKAADQQHELVWRMPLDEAFAKEIKNSPVADLKNTDLSGAGGGSSSAAMFLKEFTEDVEYIHLDVAGTAEQGGRPTGVMVKTLVQLALNNKN</sequence>
<dbReference type="SUPFAM" id="SSF53187">
    <property type="entry name" value="Zn-dependent exopeptidases"/>
    <property type="match status" value="1"/>
</dbReference>
<dbReference type="HOGENOM" id="CLU_013734_6_3_14"/>
<feature type="binding site" evidence="8">
    <location>
        <position position="318"/>
    </location>
    <ligand>
        <name>Mn(2+)</name>
        <dbReference type="ChEBI" id="CHEBI:29035"/>
        <label>1</label>
    </ligand>
</feature>
<dbReference type="PANTHER" id="PTHR11963">
    <property type="entry name" value="LEUCINE AMINOPEPTIDASE-RELATED"/>
    <property type="match status" value="1"/>
</dbReference>
<dbReference type="CDD" id="cd00433">
    <property type="entry name" value="Peptidase_M17"/>
    <property type="match status" value="1"/>
</dbReference>
<accession>L0RWS1</accession>
<dbReference type="AlphaFoldDB" id="L0RWS1"/>
<keyword evidence="8" id="KW-0479">Metal-binding</keyword>
<dbReference type="GeneID" id="74932352"/>
<evidence type="ECO:0000256" key="1">
    <source>
        <dbReference type="ARBA" id="ARBA00000135"/>
    </source>
</evidence>
<dbReference type="Gene3D" id="3.40.630.10">
    <property type="entry name" value="Zn peptidases"/>
    <property type="match status" value="1"/>
</dbReference>
<evidence type="ECO:0000256" key="5">
    <source>
        <dbReference type="ARBA" id="ARBA00022670"/>
    </source>
</evidence>
<dbReference type="GO" id="GO:0070006">
    <property type="term" value="F:metalloaminopeptidase activity"/>
    <property type="evidence" value="ECO:0007669"/>
    <property type="project" value="InterPro"/>
</dbReference>
<evidence type="ECO:0000313" key="10">
    <source>
        <dbReference type="EMBL" id="CCP24552.1"/>
    </source>
</evidence>
<proteinExistence type="inferred from homology"/>
<keyword evidence="11" id="KW-1185">Reference proteome</keyword>
<comment type="cofactor">
    <cofactor evidence="8">
        <name>Mn(2+)</name>
        <dbReference type="ChEBI" id="CHEBI:29035"/>
    </cofactor>
    <text evidence="8">Binds 2 manganese ions per subunit.</text>
</comment>
<protein>
    <recommendedName>
        <fullName evidence="8">Probable cytosol aminopeptidase</fullName>
        <ecNumber evidence="8">3.4.11.1</ecNumber>
    </recommendedName>
    <alternativeName>
        <fullName evidence="8">Leucine aminopeptidase</fullName>
        <shortName evidence="8">LAP</shortName>
        <ecNumber evidence="8">3.4.11.10</ecNumber>
    </alternativeName>
    <alternativeName>
        <fullName evidence="8">Leucyl aminopeptidase</fullName>
    </alternativeName>
</protein>
<keyword evidence="8" id="KW-0464">Manganese</keyword>
<feature type="binding site" evidence="8">
    <location>
        <position position="236"/>
    </location>
    <ligand>
        <name>Mn(2+)</name>
        <dbReference type="ChEBI" id="CHEBI:29035"/>
        <label>2</label>
    </ligand>
</feature>
<evidence type="ECO:0000259" key="9">
    <source>
        <dbReference type="PROSITE" id="PS00631"/>
    </source>
</evidence>
<feature type="active site" evidence="8">
    <location>
        <position position="322"/>
    </location>
</feature>
<dbReference type="eggNOG" id="COG0260">
    <property type="taxonomic scope" value="Bacteria"/>
</dbReference>
<comment type="function">
    <text evidence="7 8">Presumably involved in the processing and regular turnover of intracellular proteins. Catalyzes the removal of unsubstituted N-terminal amino acids from various peptides.</text>
</comment>
<dbReference type="GO" id="GO:0030145">
    <property type="term" value="F:manganese ion binding"/>
    <property type="evidence" value="ECO:0007669"/>
    <property type="project" value="UniProtKB-UniRule"/>
</dbReference>
<evidence type="ECO:0000256" key="8">
    <source>
        <dbReference type="HAMAP-Rule" id="MF_00181"/>
    </source>
</evidence>
<evidence type="ECO:0000256" key="2">
    <source>
        <dbReference type="ARBA" id="ARBA00000967"/>
    </source>
</evidence>
<feature type="binding site" evidence="8">
    <location>
        <position position="241"/>
    </location>
    <ligand>
        <name>Mn(2+)</name>
        <dbReference type="ChEBI" id="CHEBI:29035"/>
        <label>1</label>
    </ligand>
</feature>
<dbReference type="PRINTS" id="PR00481">
    <property type="entry name" value="LAMNOPPTDASE"/>
</dbReference>
<dbReference type="PANTHER" id="PTHR11963:SF23">
    <property type="entry name" value="CYTOSOL AMINOPEPTIDASE"/>
    <property type="match status" value="1"/>
</dbReference>
<dbReference type="Proteomes" id="UP000010466">
    <property type="component" value="Chromosome"/>
</dbReference>
<feature type="binding site" evidence="8">
    <location>
        <position position="320"/>
    </location>
    <ligand>
        <name>Mn(2+)</name>
        <dbReference type="ChEBI" id="CHEBI:29035"/>
        <label>2</label>
    </ligand>
</feature>